<dbReference type="KEGG" id="cpeg:CPELA_04020"/>
<name>A0A410W800_9CORY</name>
<evidence type="ECO:0000313" key="4">
    <source>
        <dbReference type="EMBL" id="QAU52083.1"/>
    </source>
</evidence>
<dbReference type="InterPro" id="IPR011746">
    <property type="entry name" value="Trp_synth-assoc_CHP"/>
</dbReference>
<dbReference type="AlphaFoldDB" id="A0A410W800"/>
<gene>
    <name evidence="4" type="ORF">CPELA_04020</name>
</gene>
<feature type="transmembrane region" description="Helical" evidence="2">
    <location>
        <begin position="74"/>
        <end position="94"/>
    </location>
</feature>
<evidence type="ECO:0000256" key="1">
    <source>
        <dbReference type="SAM" id="MobiDB-lite"/>
    </source>
</evidence>
<evidence type="ECO:0000256" key="3">
    <source>
        <dbReference type="SAM" id="SignalP"/>
    </source>
</evidence>
<protein>
    <submittedName>
        <fullName evidence="4">Tryptophan-associated transmembrane protein</fullName>
    </submittedName>
</protein>
<sequence precursor="true">MKKTAALLLALAAGMLAGAASMTWFDVSAHDDKSGAIETSVSGATWSKEVTAIALALAAACIAGLALRRTGRRIIGIAAAILSALGALPFVAVLSSEADPERMHKLLSERDDQGVAVLTNWAQINQIDLHPFGPILGLIGCALGLVAGVLLAMRPGQEQRDKYQRSQIREEELEQDPDSERALWDAIDADIDPTDREPKSK</sequence>
<proteinExistence type="predicted"/>
<dbReference type="InterPro" id="IPR019051">
    <property type="entry name" value="Trp_biosyn_TM_oprn/chp"/>
</dbReference>
<dbReference type="EMBL" id="CP035299">
    <property type="protein sequence ID" value="QAU52083.1"/>
    <property type="molecule type" value="Genomic_DNA"/>
</dbReference>
<feature type="compositionally biased region" description="Basic and acidic residues" evidence="1">
    <location>
        <begin position="159"/>
        <end position="170"/>
    </location>
</feature>
<keyword evidence="2 4" id="KW-0812">Transmembrane</keyword>
<feature type="transmembrane region" description="Helical" evidence="2">
    <location>
        <begin position="135"/>
        <end position="153"/>
    </location>
</feature>
<keyword evidence="2" id="KW-0472">Membrane</keyword>
<feature type="transmembrane region" description="Helical" evidence="2">
    <location>
        <begin position="50"/>
        <end position="67"/>
    </location>
</feature>
<feature type="region of interest" description="Disordered" evidence="1">
    <location>
        <begin position="159"/>
        <end position="201"/>
    </location>
</feature>
<feature type="signal peptide" evidence="3">
    <location>
        <begin position="1"/>
        <end position="19"/>
    </location>
</feature>
<keyword evidence="5" id="KW-1185">Reference proteome</keyword>
<keyword evidence="2" id="KW-1133">Transmembrane helix</keyword>
<keyword evidence="3" id="KW-0732">Signal</keyword>
<organism evidence="4 5">
    <name type="scientific">Corynebacterium pelargi</name>
    <dbReference type="NCBI Taxonomy" id="1471400"/>
    <lineage>
        <taxon>Bacteria</taxon>
        <taxon>Bacillati</taxon>
        <taxon>Actinomycetota</taxon>
        <taxon>Actinomycetes</taxon>
        <taxon>Mycobacteriales</taxon>
        <taxon>Corynebacteriaceae</taxon>
        <taxon>Corynebacterium</taxon>
    </lineage>
</organism>
<dbReference type="OrthoDB" id="4372702at2"/>
<reference evidence="4 5" key="1">
    <citation type="submission" date="2019-01" db="EMBL/GenBank/DDBJ databases">
        <authorList>
            <person name="Ruckert C."/>
            <person name="Busche T."/>
            <person name="Kalinowski J."/>
        </authorList>
    </citation>
    <scope>NUCLEOTIDE SEQUENCE [LARGE SCALE GENOMIC DNA]</scope>
    <source>
        <strain evidence="4 5">136/3</strain>
    </source>
</reference>
<accession>A0A410W800</accession>
<evidence type="ECO:0000256" key="2">
    <source>
        <dbReference type="SAM" id="Phobius"/>
    </source>
</evidence>
<dbReference type="Proteomes" id="UP000288929">
    <property type="component" value="Chromosome"/>
</dbReference>
<dbReference type="Pfam" id="PF09534">
    <property type="entry name" value="Trp_oprn_chp"/>
    <property type="match status" value="1"/>
</dbReference>
<evidence type="ECO:0000313" key="5">
    <source>
        <dbReference type="Proteomes" id="UP000288929"/>
    </source>
</evidence>
<feature type="chain" id="PRO_5043769740" evidence="3">
    <location>
        <begin position="20"/>
        <end position="201"/>
    </location>
</feature>
<dbReference type="RefSeq" id="WP_128889573.1">
    <property type="nucleotide sequence ID" value="NZ_BMCX01000001.1"/>
</dbReference>
<dbReference type="NCBIfam" id="TIGR02234">
    <property type="entry name" value="trp_oprn_chp"/>
    <property type="match status" value="1"/>
</dbReference>